<gene>
    <name evidence="7" type="ORF">ACFQZJ_09965</name>
</gene>
<comment type="similarity">
    <text evidence="2 5">Belongs to the class-C beta-lactamase family.</text>
</comment>
<comment type="caution">
    <text evidence="7">The sequence shown here is derived from an EMBL/GenBank/DDBJ whole genome shotgun (WGS) entry which is preliminary data.</text>
</comment>
<keyword evidence="4 5" id="KW-0046">Antibiotic resistance</keyword>
<dbReference type="InterPro" id="IPR012338">
    <property type="entry name" value="Beta-lactam/transpept-like"/>
</dbReference>
<dbReference type="RefSeq" id="WP_379934250.1">
    <property type="nucleotide sequence ID" value="NZ_JBHTHY010000006.1"/>
</dbReference>
<dbReference type="InterPro" id="IPR001586">
    <property type="entry name" value="Beta-lactam_class-C_AS"/>
</dbReference>
<evidence type="ECO:0000259" key="6">
    <source>
        <dbReference type="Pfam" id="PF00144"/>
    </source>
</evidence>
<dbReference type="SUPFAM" id="SSF56601">
    <property type="entry name" value="beta-lactamase/transpeptidase-like"/>
    <property type="match status" value="1"/>
</dbReference>
<accession>A0ABW3B384</accession>
<evidence type="ECO:0000313" key="7">
    <source>
        <dbReference type="EMBL" id="MFD0797786.1"/>
    </source>
</evidence>
<evidence type="ECO:0000256" key="4">
    <source>
        <dbReference type="ARBA" id="ARBA00023251"/>
    </source>
</evidence>
<comment type="catalytic activity">
    <reaction evidence="1 5">
        <text>a beta-lactam + H2O = a substituted beta-amino acid</text>
        <dbReference type="Rhea" id="RHEA:20401"/>
        <dbReference type="ChEBI" id="CHEBI:15377"/>
        <dbReference type="ChEBI" id="CHEBI:35627"/>
        <dbReference type="ChEBI" id="CHEBI:140347"/>
        <dbReference type="EC" id="3.5.2.6"/>
    </reaction>
</comment>
<dbReference type="GO" id="GO:0016787">
    <property type="term" value="F:hydrolase activity"/>
    <property type="evidence" value="ECO:0007669"/>
    <property type="project" value="UniProtKB-KW"/>
</dbReference>
<dbReference type="PROSITE" id="PS00336">
    <property type="entry name" value="BETA_LACTAMASE_C"/>
    <property type="match status" value="1"/>
</dbReference>
<protein>
    <recommendedName>
        <fullName evidence="5">Beta-lactamase</fullName>
        <ecNumber evidence="5">3.5.2.6</ecNumber>
    </recommendedName>
</protein>
<dbReference type="EC" id="3.5.2.6" evidence="5"/>
<name>A0ABW3B384_9FLAO</name>
<organism evidence="7 8">
    <name type="scientific">Maribacter chungangensis</name>
    <dbReference type="NCBI Taxonomy" id="1069117"/>
    <lineage>
        <taxon>Bacteria</taxon>
        <taxon>Pseudomonadati</taxon>
        <taxon>Bacteroidota</taxon>
        <taxon>Flavobacteriia</taxon>
        <taxon>Flavobacteriales</taxon>
        <taxon>Flavobacteriaceae</taxon>
        <taxon>Maribacter</taxon>
    </lineage>
</organism>
<evidence type="ECO:0000256" key="3">
    <source>
        <dbReference type="ARBA" id="ARBA00022801"/>
    </source>
</evidence>
<evidence type="ECO:0000256" key="2">
    <source>
        <dbReference type="ARBA" id="ARBA00007840"/>
    </source>
</evidence>
<dbReference type="InterPro" id="IPR050491">
    <property type="entry name" value="AmpC-like"/>
</dbReference>
<feature type="domain" description="Beta-lactamase-related" evidence="6">
    <location>
        <begin position="57"/>
        <end position="353"/>
    </location>
</feature>
<dbReference type="Proteomes" id="UP001597012">
    <property type="component" value="Unassembled WGS sequence"/>
</dbReference>
<reference evidence="8" key="1">
    <citation type="journal article" date="2019" name="Int. J. Syst. Evol. Microbiol.">
        <title>The Global Catalogue of Microorganisms (GCM) 10K type strain sequencing project: providing services to taxonomists for standard genome sequencing and annotation.</title>
        <authorList>
            <consortium name="The Broad Institute Genomics Platform"/>
            <consortium name="The Broad Institute Genome Sequencing Center for Infectious Disease"/>
            <person name="Wu L."/>
            <person name="Ma J."/>
        </authorList>
    </citation>
    <scope>NUCLEOTIDE SEQUENCE [LARGE SCALE GENOMIC DNA]</scope>
    <source>
        <strain evidence="8">CCUG 61948</strain>
    </source>
</reference>
<keyword evidence="8" id="KW-1185">Reference proteome</keyword>
<dbReference type="Pfam" id="PF00144">
    <property type="entry name" value="Beta-lactamase"/>
    <property type="match status" value="1"/>
</dbReference>
<evidence type="ECO:0000313" key="8">
    <source>
        <dbReference type="Proteomes" id="UP001597012"/>
    </source>
</evidence>
<evidence type="ECO:0000256" key="5">
    <source>
        <dbReference type="RuleBase" id="RU361140"/>
    </source>
</evidence>
<dbReference type="Gene3D" id="3.40.710.10">
    <property type="entry name" value="DD-peptidase/beta-lactamase superfamily"/>
    <property type="match status" value="1"/>
</dbReference>
<dbReference type="PANTHER" id="PTHR46825">
    <property type="entry name" value="D-ALANYL-D-ALANINE-CARBOXYPEPTIDASE/ENDOPEPTIDASE AMPH"/>
    <property type="match status" value="1"/>
</dbReference>
<keyword evidence="3 5" id="KW-0378">Hydrolase</keyword>
<dbReference type="EMBL" id="JBHTHY010000006">
    <property type="protein sequence ID" value="MFD0797786.1"/>
    <property type="molecule type" value="Genomic_DNA"/>
</dbReference>
<dbReference type="InterPro" id="IPR001466">
    <property type="entry name" value="Beta-lactam-related"/>
</dbReference>
<proteinExistence type="inferred from homology"/>
<dbReference type="PANTHER" id="PTHR46825:SF8">
    <property type="entry name" value="BETA-LACTAMASE-RELATED"/>
    <property type="match status" value="1"/>
</dbReference>
<evidence type="ECO:0000256" key="1">
    <source>
        <dbReference type="ARBA" id="ARBA00001526"/>
    </source>
</evidence>
<sequence>MKNSLLSIIFLCLFACDTNRIPYAKDMLDRETNTLKPDQLNLIFDNSKVFPDNTQLAIGIIANGKTSFYGIKRENGALITVKNAKKVFEIGSISKVFTATLLANFIVKSKVFLNEPINTYWDNPFKADKKLTFKNLANHTSGLPRLPSNLDLLSVDQDNPYKDYDAKKLDFYLTEEMEMADETEHPYLYSNLGVGLLGFTLSKIENSSYEALLQTYITEKFNMPQTTTLRNIVASNMVQGQGPNGKSVPNWDLNVLVGAGGILSSVTDLSTFALAQFDASQVTLALTRKKTANVDERTAVGLGWHIVKNDKGHHWVSHSGGTGGYSSSMLLDITDKNAVIILSNVSGFNDSAGNIEALAFALMHTLEAE</sequence>